<organism evidence="1">
    <name type="scientific">Physcomitrium patens</name>
    <name type="common">Spreading-leaved earth moss</name>
    <name type="synonym">Physcomitrella patens</name>
    <dbReference type="NCBI Taxonomy" id="3218"/>
    <lineage>
        <taxon>Eukaryota</taxon>
        <taxon>Viridiplantae</taxon>
        <taxon>Streptophyta</taxon>
        <taxon>Embryophyta</taxon>
        <taxon>Bryophyta</taxon>
        <taxon>Bryophytina</taxon>
        <taxon>Bryopsida</taxon>
        <taxon>Funariidae</taxon>
        <taxon>Funariales</taxon>
        <taxon>Funariaceae</taxon>
        <taxon>Physcomitrium</taxon>
    </lineage>
</organism>
<dbReference type="InParanoid" id="A0A2K1J4M3"/>
<reference evidence="1 3" key="2">
    <citation type="journal article" date="2018" name="Plant J.">
        <title>The Physcomitrella patens chromosome-scale assembly reveals moss genome structure and evolution.</title>
        <authorList>
            <person name="Lang D."/>
            <person name="Ullrich K.K."/>
            <person name="Murat F."/>
            <person name="Fuchs J."/>
            <person name="Jenkins J."/>
            <person name="Haas F.B."/>
            <person name="Piednoel M."/>
            <person name="Gundlach H."/>
            <person name="Van Bel M."/>
            <person name="Meyberg R."/>
            <person name="Vives C."/>
            <person name="Morata J."/>
            <person name="Symeonidi A."/>
            <person name="Hiss M."/>
            <person name="Muchero W."/>
            <person name="Kamisugi Y."/>
            <person name="Saleh O."/>
            <person name="Blanc G."/>
            <person name="Decker E.L."/>
            <person name="van Gessel N."/>
            <person name="Grimwood J."/>
            <person name="Hayes R.D."/>
            <person name="Graham S.W."/>
            <person name="Gunter L.E."/>
            <person name="McDaniel S.F."/>
            <person name="Hoernstein S.N.W."/>
            <person name="Larsson A."/>
            <person name="Li F.W."/>
            <person name="Perroud P.F."/>
            <person name="Phillips J."/>
            <person name="Ranjan P."/>
            <person name="Rokshar D.S."/>
            <person name="Rothfels C.J."/>
            <person name="Schneider L."/>
            <person name="Shu S."/>
            <person name="Stevenson D.W."/>
            <person name="Thummler F."/>
            <person name="Tillich M."/>
            <person name="Villarreal Aguilar J.C."/>
            <person name="Widiez T."/>
            <person name="Wong G.K."/>
            <person name="Wymore A."/>
            <person name="Zhang Y."/>
            <person name="Zimmer A.D."/>
            <person name="Quatrano R.S."/>
            <person name="Mayer K.F.X."/>
            <person name="Goodstein D."/>
            <person name="Casacuberta J.M."/>
            <person name="Vandepoele K."/>
            <person name="Reski R."/>
            <person name="Cuming A.C."/>
            <person name="Tuskan G.A."/>
            <person name="Maumus F."/>
            <person name="Salse J."/>
            <person name="Schmutz J."/>
            <person name="Rensing S.A."/>
        </authorList>
    </citation>
    <scope>NUCLEOTIDE SEQUENCE [LARGE SCALE GENOMIC DNA]</scope>
    <source>
        <strain evidence="2 3">cv. Gransden 2004</strain>
    </source>
</reference>
<reference evidence="2" key="3">
    <citation type="submission" date="2020-12" db="UniProtKB">
        <authorList>
            <consortium name="EnsemblPlants"/>
        </authorList>
    </citation>
    <scope>IDENTIFICATION</scope>
</reference>
<reference evidence="1 3" key="1">
    <citation type="journal article" date="2008" name="Science">
        <title>The Physcomitrella genome reveals evolutionary insights into the conquest of land by plants.</title>
        <authorList>
            <person name="Rensing S."/>
            <person name="Lang D."/>
            <person name="Zimmer A."/>
            <person name="Terry A."/>
            <person name="Salamov A."/>
            <person name="Shapiro H."/>
            <person name="Nishiyama T."/>
            <person name="Perroud P.-F."/>
            <person name="Lindquist E."/>
            <person name="Kamisugi Y."/>
            <person name="Tanahashi T."/>
            <person name="Sakakibara K."/>
            <person name="Fujita T."/>
            <person name="Oishi K."/>
            <person name="Shin-I T."/>
            <person name="Kuroki Y."/>
            <person name="Toyoda A."/>
            <person name="Suzuki Y."/>
            <person name="Hashimoto A."/>
            <person name="Yamaguchi K."/>
            <person name="Sugano A."/>
            <person name="Kohara Y."/>
            <person name="Fujiyama A."/>
            <person name="Anterola A."/>
            <person name="Aoki S."/>
            <person name="Ashton N."/>
            <person name="Barbazuk W.B."/>
            <person name="Barker E."/>
            <person name="Bennetzen J."/>
            <person name="Bezanilla M."/>
            <person name="Blankenship R."/>
            <person name="Cho S.H."/>
            <person name="Dutcher S."/>
            <person name="Estelle M."/>
            <person name="Fawcett J.A."/>
            <person name="Gundlach H."/>
            <person name="Hanada K."/>
            <person name="Heyl A."/>
            <person name="Hicks K.A."/>
            <person name="Hugh J."/>
            <person name="Lohr M."/>
            <person name="Mayer K."/>
            <person name="Melkozernov A."/>
            <person name="Murata T."/>
            <person name="Nelson D."/>
            <person name="Pils B."/>
            <person name="Prigge M."/>
            <person name="Reiss B."/>
            <person name="Renner T."/>
            <person name="Rombauts S."/>
            <person name="Rushton P."/>
            <person name="Sanderfoot A."/>
            <person name="Schween G."/>
            <person name="Shiu S.-H."/>
            <person name="Stueber K."/>
            <person name="Theodoulou F.L."/>
            <person name="Tu H."/>
            <person name="Van de Peer Y."/>
            <person name="Verrier P.J."/>
            <person name="Waters E."/>
            <person name="Wood A."/>
            <person name="Yang L."/>
            <person name="Cove D."/>
            <person name="Cuming A."/>
            <person name="Hasebe M."/>
            <person name="Lucas S."/>
            <person name="Mishler D.B."/>
            <person name="Reski R."/>
            <person name="Grigoriev I."/>
            <person name="Quatrano R.S."/>
            <person name="Boore J.L."/>
        </authorList>
    </citation>
    <scope>NUCLEOTIDE SEQUENCE [LARGE SCALE GENOMIC DNA]</scope>
    <source>
        <strain evidence="2 3">cv. Gransden 2004</strain>
    </source>
</reference>
<evidence type="ECO:0008006" key="4">
    <source>
        <dbReference type="Google" id="ProtNLM"/>
    </source>
</evidence>
<evidence type="ECO:0000313" key="3">
    <source>
        <dbReference type="Proteomes" id="UP000006727"/>
    </source>
</evidence>
<proteinExistence type="predicted"/>
<evidence type="ECO:0000313" key="1">
    <source>
        <dbReference type="EMBL" id="PNR36472.1"/>
    </source>
</evidence>
<protein>
    <recommendedName>
        <fullName evidence="4">DUF4219 domain-containing protein</fullName>
    </recommendedName>
</protein>
<gene>
    <name evidence="1" type="ORF">PHYPA_022323</name>
</gene>
<keyword evidence="3" id="KW-1185">Reference proteome</keyword>
<sequence>MDKHDKIPIKMFNETNFSIWKYHMEMIFKAKKALHVINGLKKQLVIETLHASFHDQVLFDTWYEKNENARMFTSKSISQKILGKLTRYNTSPHI</sequence>
<dbReference type="Proteomes" id="UP000006727">
    <property type="component" value="Chromosome 17"/>
</dbReference>
<name>A0A2K1J4M3_PHYPA</name>
<dbReference type="EnsemblPlants" id="Pp3c17_19405V3.1">
    <property type="protein sequence ID" value="Pp3c17_19405V3.1"/>
    <property type="gene ID" value="Pp3c17_19405"/>
</dbReference>
<dbReference type="Gramene" id="Pp3c17_19405V3.1">
    <property type="protein sequence ID" value="Pp3c17_19405V3.1"/>
    <property type="gene ID" value="Pp3c17_19405"/>
</dbReference>
<dbReference type="AlphaFoldDB" id="A0A2K1J4M3"/>
<evidence type="ECO:0000313" key="2">
    <source>
        <dbReference type="EnsemblPlants" id="Pp3c17_19405V3.1"/>
    </source>
</evidence>
<dbReference type="EMBL" id="ABEU02000017">
    <property type="protein sequence ID" value="PNR36472.1"/>
    <property type="molecule type" value="Genomic_DNA"/>
</dbReference>
<accession>A0A2K1J4M3</accession>